<protein>
    <recommendedName>
        <fullName evidence="3">Reverse transcriptase domain-containing protein</fullName>
    </recommendedName>
</protein>
<evidence type="ECO:0008006" key="3">
    <source>
        <dbReference type="Google" id="ProtNLM"/>
    </source>
</evidence>
<feature type="region of interest" description="Disordered" evidence="1">
    <location>
        <begin position="1"/>
        <end position="146"/>
    </location>
</feature>
<reference evidence="2" key="1">
    <citation type="journal article" date="2019" name="Sci. Rep.">
        <title>Draft genome of Tanacetum cinerariifolium, the natural source of mosquito coil.</title>
        <authorList>
            <person name="Yamashiro T."/>
            <person name="Shiraishi A."/>
            <person name="Satake H."/>
            <person name="Nakayama K."/>
        </authorList>
    </citation>
    <scope>NUCLEOTIDE SEQUENCE</scope>
</reference>
<feature type="compositionally biased region" description="Pro residues" evidence="1">
    <location>
        <begin position="128"/>
        <end position="146"/>
    </location>
</feature>
<comment type="caution">
    <text evidence="2">The sequence shown here is derived from an EMBL/GenBank/DDBJ whole genome shotgun (WGS) entry which is preliminary data.</text>
</comment>
<organism evidence="2">
    <name type="scientific">Tanacetum cinerariifolium</name>
    <name type="common">Dalmatian daisy</name>
    <name type="synonym">Chrysanthemum cinerariifolium</name>
    <dbReference type="NCBI Taxonomy" id="118510"/>
    <lineage>
        <taxon>Eukaryota</taxon>
        <taxon>Viridiplantae</taxon>
        <taxon>Streptophyta</taxon>
        <taxon>Embryophyta</taxon>
        <taxon>Tracheophyta</taxon>
        <taxon>Spermatophyta</taxon>
        <taxon>Magnoliopsida</taxon>
        <taxon>eudicotyledons</taxon>
        <taxon>Gunneridae</taxon>
        <taxon>Pentapetalae</taxon>
        <taxon>asterids</taxon>
        <taxon>campanulids</taxon>
        <taxon>Asterales</taxon>
        <taxon>Asteraceae</taxon>
        <taxon>Asteroideae</taxon>
        <taxon>Anthemideae</taxon>
        <taxon>Anthemidinae</taxon>
        <taxon>Tanacetum</taxon>
    </lineage>
</organism>
<gene>
    <name evidence="2" type="ORF">Tci_648846</name>
</gene>
<dbReference type="EMBL" id="BKCJ010484286">
    <property type="protein sequence ID" value="GFA76874.1"/>
    <property type="molecule type" value="Genomic_DNA"/>
</dbReference>
<dbReference type="AlphaFoldDB" id="A0A699K4W0"/>
<evidence type="ECO:0000313" key="2">
    <source>
        <dbReference type="EMBL" id="GFA76874.1"/>
    </source>
</evidence>
<name>A0A699K4W0_TANCI</name>
<accession>A0A699K4W0</accession>
<proteinExistence type="predicted"/>
<feature type="compositionally biased region" description="Pro residues" evidence="1">
    <location>
        <begin position="29"/>
        <end position="41"/>
    </location>
</feature>
<sequence>MSDSEDSTVTYTEAPPSLDYVPGPEEPEQAPPLPEFVPEPVYPEFMPLEDEILLAEKQPLPAADSSTADSPRDILESNPEEDPVDYPADEGDDDDDESSDDDEDDDDFEEDEDEDEEEEEHPASSDSIPPPPVHLSPPLPVSSPPLPTSPTYPLGYCADILEVTLPPQKRLCITLGPRYEDDEIRREPERKVGYRIPDTWDKMLVGMPGAPATDETELGRRMIEFATTVRQDTNEIYGRLDDAQDDRALISGWVNMLYRDRRDHA</sequence>
<evidence type="ECO:0000256" key="1">
    <source>
        <dbReference type="SAM" id="MobiDB-lite"/>
    </source>
</evidence>
<feature type="compositionally biased region" description="Acidic residues" evidence="1">
    <location>
        <begin position="78"/>
        <end position="120"/>
    </location>
</feature>